<dbReference type="RefSeq" id="WP_047968407.1">
    <property type="nucleotide sequence ID" value="NZ_JAQQKY010000002.1"/>
</dbReference>
<accession>A0A495BJW9</accession>
<sequence>MKNYPTNSPEALARILAMFMITDGEMEAREIESMESLNVYEIIGLSRKRFIEVLAKYCDDVSDEAENDGTIHLLSPQRVNEVLDVITDRSKRLLCCAIALDICKADSAISDPEMLLLRHMMQHWQLSLEDLENEFIRQ</sequence>
<evidence type="ECO:0000313" key="3">
    <source>
        <dbReference type="Proteomes" id="UP000279384"/>
    </source>
</evidence>
<reference evidence="1 4" key="2">
    <citation type="submission" date="2023-01" db="EMBL/GenBank/DDBJ databases">
        <title>Novel species of the genus Vogesella isolated from rivers.</title>
        <authorList>
            <person name="Lu H."/>
        </authorList>
    </citation>
    <scope>NUCLEOTIDE SEQUENCE [LARGE SCALE GENOMIC DNA]</scope>
    <source>
        <strain evidence="1 4">SH7W</strain>
    </source>
</reference>
<evidence type="ECO:0000313" key="2">
    <source>
        <dbReference type="EMBL" id="RKQ61967.1"/>
    </source>
</evidence>
<keyword evidence="4" id="KW-1185">Reference proteome</keyword>
<gene>
    <name evidence="2" type="ORF">C8E02_0389</name>
    <name evidence="1" type="ORF">PQU93_06425</name>
</gene>
<dbReference type="AlphaFoldDB" id="A0A495BJW9"/>
<name>A0A495BJW9_VOGIN</name>
<proteinExistence type="predicted"/>
<evidence type="ECO:0008006" key="5">
    <source>
        <dbReference type="Google" id="ProtNLM"/>
    </source>
</evidence>
<dbReference type="EMBL" id="JAQQKY010000002">
    <property type="protein sequence ID" value="MDC7690420.1"/>
    <property type="molecule type" value="Genomic_DNA"/>
</dbReference>
<comment type="caution">
    <text evidence="2">The sequence shown here is derived from an EMBL/GenBank/DDBJ whole genome shotgun (WGS) entry which is preliminary data.</text>
</comment>
<reference evidence="2 3" key="1">
    <citation type="submission" date="2018-10" db="EMBL/GenBank/DDBJ databases">
        <title>Genomic Encyclopedia of Type Strains, Phase IV (KMG-IV): sequencing the most valuable type-strain genomes for metagenomic binning, comparative biology and taxonomic classification.</title>
        <authorList>
            <person name="Goeker M."/>
        </authorList>
    </citation>
    <scope>NUCLEOTIDE SEQUENCE [LARGE SCALE GENOMIC DNA]</scope>
    <source>
        <strain evidence="2 3">DSM 3303</strain>
    </source>
</reference>
<dbReference type="Proteomes" id="UP000279384">
    <property type="component" value="Unassembled WGS sequence"/>
</dbReference>
<protein>
    <recommendedName>
        <fullName evidence="5">Tellurite resistance protein TerB</fullName>
    </recommendedName>
</protein>
<evidence type="ECO:0000313" key="4">
    <source>
        <dbReference type="Proteomes" id="UP001221566"/>
    </source>
</evidence>
<dbReference type="SUPFAM" id="SSF158682">
    <property type="entry name" value="TerB-like"/>
    <property type="match status" value="1"/>
</dbReference>
<dbReference type="Proteomes" id="UP001221566">
    <property type="component" value="Unassembled WGS sequence"/>
</dbReference>
<dbReference type="Gene3D" id="1.10.3680.10">
    <property type="entry name" value="TerB-like"/>
    <property type="match status" value="1"/>
</dbReference>
<organism evidence="2 3">
    <name type="scientific">Vogesella indigofera</name>
    <name type="common">Pseudomonas indigofera</name>
    <dbReference type="NCBI Taxonomy" id="45465"/>
    <lineage>
        <taxon>Bacteria</taxon>
        <taxon>Pseudomonadati</taxon>
        <taxon>Pseudomonadota</taxon>
        <taxon>Betaproteobacteria</taxon>
        <taxon>Neisseriales</taxon>
        <taxon>Chromobacteriaceae</taxon>
        <taxon>Vogesella</taxon>
    </lineage>
</organism>
<evidence type="ECO:0000313" key="1">
    <source>
        <dbReference type="EMBL" id="MDC7690420.1"/>
    </source>
</evidence>
<dbReference type="EMBL" id="RBID01000005">
    <property type="protein sequence ID" value="RKQ61967.1"/>
    <property type="molecule type" value="Genomic_DNA"/>
</dbReference>
<dbReference type="InterPro" id="IPR029024">
    <property type="entry name" value="TerB-like"/>
</dbReference>